<comment type="caution">
    <text evidence="2">The sequence shown here is derived from an EMBL/GenBank/DDBJ whole genome shotgun (WGS) entry which is preliminary data.</text>
</comment>
<protein>
    <recommendedName>
        <fullName evidence="4">Laminin G domain-containing protein</fullName>
    </recommendedName>
</protein>
<gene>
    <name evidence="2" type="ORF">fugu_006438</name>
</gene>
<keyword evidence="3" id="KW-1185">Reference proteome</keyword>
<dbReference type="InterPro" id="IPR013320">
    <property type="entry name" value="ConA-like_dom_sf"/>
</dbReference>
<dbReference type="Proteomes" id="UP000516260">
    <property type="component" value="Chromosome 6"/>
</dbReference>
<evidence type="ECO:0008006" key="4">
    <source>
        <dbReference type="Google" id="ProtNLM"/>
    </source>
</evidence>
<dbReference type="Gene3D" id="2.60.120.200">
    <property type="match status" value="1"/>
</dbReference>
<name>A0A4Z2B823_9TELE</name>
<organism evidence="2 3">
    <name type="scientific">Takifugu bimaculatus</name>
    <dbReference type="NCBI Taxonomy" id="433685"/>
    <lineage>
        <taxon>Eukaryota</taxon>
        <taxon>Metazoa</taxon>
        <taxon>Chordata</taxon>
        <taxon>Craniata</taxon>
        <taxon>Vertebrata</taxon>
        <taxon>Euteleostomi</taxon>
        <taxon>Actinopterygii</taxon>
        <taxon>Neopterygii</taxon>
        <taxon>Teleostei</taxon>
        <taxon>Neoteleostei</taxon>
        <taxon>Acanthomorphata</taxon>
        <taxon>Eupercaria</taxon>
        <taxon>Tetraodontiformes</taxon>
        <taxon>Tetradontoidea</taxon>
        <taxon>Tetraodontidae</taxon>
        <taxon>Takifugu</taxon>
    </lineage>
</organism>
<feature type="compositionally biased region" description="Polar residues" evidence="1">
    <location>
        <begin position="362"/>
        <end position="383"/>
    </location>
</feature>
<dbReference type="AlphaFoldDB" id="A0A4Z2B823"/>
<evidence type="ECO:0000313" key="2">
    <source>
        <dbReference type="EMBL" id="TNM88217.1"/>
    </source>
</evidence>
<feature type="region of interest" description="Disordered" evidence="1">
    <location>
        <begin position="304"/>
        <end position="411"/>
    </location>
</feature>
<sequence>MAFKSPVKDTFGLLAVECHTTFLMGNRWNLILLLSVCSAVLSGEGDDRARGVDVLFRLGLMPQSRAGNLHVRTSSPSAPHTTLPSSSNLPVPGYGVMLDSNALYEASTKSLIPSEIGEDFSFVVSLSSWRANNAFLFSIKDGRDRLRFGVQLLPRRVVVHTAENTVYFTYNWQDGGPFALGVRAHSVSFYAECGAVQQRAQTLRRAQMLRESGGLFTLGRMNSKSPAFSGRLCQLDIYPSAQAAAHYCNYLKTQCRRADTYRLPHPGLNMEANDPPFDPLPHPEDQTSMAILYPHSTTSMLLPGTLPTLSPKGGLDPTRSTTTKIVWMKRKSPDKEADPAEEESSSGSLQATEVALDPIPSVKQSQAREGTKSSTMTPQQTPQLDIPHEAKRHHFVPRGPGGQTTRRGREL</sequence>
<accession>A0A4Z2B823</accession>
<dbReference type="SUPFAM" id="SSF49899">
    <property type="entry name" value="Concanavalin A-like lectins/glucanases"/>
    <property type="match status" value="1"/>
</dbReference>
<reference evidence="2 3" key="1">
    <citation type="submission" date="2019-04" db="EMBL/GenBank/DDBJ databases">
        <title>The sequence and de novo assembly of Takifugu bimaculatus genome using PacBio and Hi-C technologies.</title>
        <authorList>
            <person name="Xu P."/>
            <person name="Liu B."/>
            <person name="Zhou Z."/>
        </authorList>
    </citation>
    <scope>NUCLEOTIDE SEQUENCE [LARGE SCALE GENOMIC DNA]</scope>
    <source>
        <strain evidence="2">TB-2018</strain>
        <tissue evidence="2">Muscle</tissue>
    </source>
</reference>
<evidence type="ECO:0000313" key="3">
    <source>
        <dbReference type="Proteomes" id="UP000516260"/>
    </source>
</evidence>
<proteinExistence type="predicted"/>
<evidence type="ECO:0000256" key="1">
    <source>
        <dbReference type="SAM" id="MobiDB-lite"/>
    </source>
</evidence>
<dbReference type="EMBL" id="SWLE01000019">
    <property type="protein sequence ID" value="TNM88217.1"/>
    <property type="molecule type" value="Genomic_DNA"/>
</dbReference>